<comment type="caution">
    <text evidence="3">The sequence shown here is derived from an EMBL/GenBank/DDBJ whole genome shotgun (WGS) entry which is preliminary data.</text>
</comment>
<dbReference type="EMBL" id="NKQK01000010">
    <property type="protein sequence ID" value="PSS19599.1"/>
    <property type="molecule type" value="Genomic_DNA"/>
</dbReference>
<evidence type="ECO:0000259" key="2">
    <source>
        <dbReference type="PROSITE" id="PS50076"/>
    </source>
</evidence>
<gene>
    <name evidence="3" type="ORF">CEY00_Acc11695</name>
</gene>
<dbReference type="Gramene" id="PSS19599">
    <property type="protein sequence ID" value="PSS19599"/>
    <property type="gene ID" value="CEY00_Acc11695"/>
</dbReference>
<dbReference type="OrthoDB" id="10250354at2759"/>
<dbReference type="CDD" id="cd06257">
    <property type="entry name" value="DnaJ"/>
    <property type="match status" value="1"/>
</dbReference>
<dbReference type="InParanoid" id="A0A2R6R2X3"/>
<dbReference type="InterPro" id="IPR001623">
    <property type="entry name" value="DnaJ_domain"/>
</dbReference>
<evidence type="ECO:0000313" key="3">
    <source>
        <dbReference type="EMBL" id="PSS19599.1"/>
    </source>
</evidence>
<feature type="domain" description="J" evidence="2">
    <location>
        <begin position="68"/>
        <end position="134"/>
    </location>
</feature>
<reference evidence="4" key="2">
    <citation type="journal article" date="2018" name="BMC Genomics">
        <title>A manually annotated Actinidia chinensis var. chinensis (kiwifruit) genome highlights the challenges associated with draft genomes and gene prediction in plants.</title>
        <authorList>
            <person name="Pilkington S.M."/>
            <person name="Crowhurst R."/>
            <person name="Hilario E."/>
            <person name="Nardozza S."/>
            <person name="Fraser L."/>
            <person name="Peng Y."/>
            <person name="Gunaseelan K."/>
            <person name="Simpson R."/>
            <person name="Tahir J."/>
            <person name="Deroles S.C."/>
            <person name="Templeton K."/>
            <person name="Luo Z."/>
            <person name="Davy M."/>
            <person name="Cheng C."/>
            <person name="McNeilage M."/>
            <person name="Scaglione D."/>
            <person name="Liu Y."/>
            <person name="Zhang Q."/>
            <person name="Datson P."/>
            <person name="De Silva N."/>
            <person name="Gardiner S.E."/>
            <person name="Bassett H."/>
            <person name="Chagne D."/>
            <person name="McCallum J."/>
            <person name="Dzierzon H."/>
            <person name="Deng C."/>
            <person name="Wang Y.Y."/>
            <person name="Barron L."/>
            <person name="Manako K."/>
            <person name="Bowen J."/>
            <person name="Foster T.M."/>
            <person name="Erridge Z.A."/>
            <person name="Tiffin H."/>
            <person name="Waite C.N."/>
            <person name="Davies K.M."/>
            <person name="Grierson E.P."/>
            <person name="Laing W.A."/>
            <person name="Kirk R."/>
            <person name="Chen X."/>
            <person name="Wood M."/>
            <person name="Montefiori M."/>
            <person name="Brummell D.A."/>
            <person name="Schwinn K.E."/>
            <person name="Catanach A."/>
            <person name="Fullerton C."/>
            <person name="Li D."/>
            <person name="Meiyalaghan S."/>
            <person name="Nieuwenhuizen N."/>
            <person name="Read N."/>
            <person name="Prakash R."/>
            <person name="Hunter D."/>
            <person name="Zhang H."/>
            <person name="McKenzie M."/>
            <person name="Knabel M."/>
            <person name="Harris A."/>
            <person name="Allan A.C."/>
            <person name="Gleave A."/>
            <person name="Chen A."/>
            <person name="Janssen B.J."/>
            <person name="Plunkett B."/>
            <person name="Ampomah-Dwamena C."/>
            <person name="Voogd C."/>
            <person name="Leif D."/>
            <person name="Lafferty D."/>
            <person name="Souleyre E.J.F."/>
            <person name="Varkonyi-Gasic E."/>
            <person name="Gambi F."/>
            <person name="Hanley J."/>
            <person name="Yao J.L."/>
            <person name="Cheung J."/>
            <person name="David K.M."/>
            <person name="Warren B."/>
            <person name="Marsh K."/>
            <person name="Snowden K.C."/>
            <person name="Lin-Wang K."/>
            <person name="Brian L."/>
            <person name="Martinez-Sanchez M."/>
            <person name="Wang M."/>
            <person name="Ileperuma N."/>
            <person name="Macnee N."/>
            <person name="Campin R."/>
            <person name="McAtee P."/>
            <person name="Drummond R.S.M."/>
            <person name="Espley R.V."/>
            <person name="Ireland H.S."/>
            <person name="Wu R."/>
            <person name="Atkinson R.G."/>
            <person name="Karunairetnam S."/>
            <person name="Bulley S."/>
            <person name="Chunkath S."/>
            <person name="Hanley Z."/>
            <person name="Storey R."/>
            <person name="Thrimawithana A.H."/>
            <person name="Thomson S."/>
            <person name="David C."/>
            <person name="Testolin R."/>
            <person name="Huang H."/>
            <person name="Hellens R.P."/>
            <person name="Schaffer R.J."/>
        </authorList>
    </citation>
    <scope>NUCLEOTIDE SEQUENCE [LARGE SCALE GENOMIC DNA]</scope>
    <source>
        <strain evidence="4">cv. Red5</strain>
    </source>
</reference>
<evidence type="ECO:0000256" key="1">
    <source>
        <dbReference type="SAM" id="MobiDB-lite"/>
    </source>
</evidence>
<dbReference type="FunCoup" id="A0A2R6R2X3">
    <property type="interactions" value="2605"/>
</dbReference>
<dbReference type="SUPFAM" id="SSF46565">
    <property type="entry name" value="Chaperone J-domain"/>
    <property type="match status" value="1"/>
</dbReference>
<dbReference type="STRING" id="1590841.A0A2R6R2X3"/>
<dbReference type="SMART" id="SM00271">
    <property type="entry name" value="DnaJ"/>
    <property type="match status" value="1"/>
</dbReference>
<organism evidence="3 4">
    <name type="scientific">Actinidia chinensis var. chinensis</name>
    <name type="common">Chinese soft-hair kiwi</name>
    <dbReference type="NCBI Taxonomy" id="1590841"/>
    <lineage>
        <taxon>Eukaryota</taxon>
        <taxon>Viridiplantae</taxon>
        <taxon>Streptophyta</taxon>
        <taxon>Embryophyta</taxon>
        <taxon>Tracheophyta</taxon>
        <taxon>Spermatophyta</taxon>
        <taxon>Magnoliopsida</taxon>
        <taxon>eudicotyledons</taxon>
        <taxon>Gunneridae</taxon>
        <taxon>Pentapetalae</taxon>
        <taxon>asterids</taxon>
        <taxon>Ericales</taxon>
        <taxon>Actinidiaceae</taxon>
        <taxon>Actinidia</taxon>
    </lineage>
</organism>
<feature type="compositionally biased region" description="Basic residues" evidence="1">
    <location>
        <begin position="319"/>
        <end position="332"/>
    </location>
</feature>
<feature type="region of interest" description="Disordered" evidence="1">
    <location>
        <begin position="147"/>
        <end position="200"/>
    </location>
</feature>
<sequence length="332" mass="37011">MEVNTSRAEAERLLGIAEKLLQGKDFTGSRDFAVLAQETEPLLDGSDQILAVADVLLAAQRRVNNHHDWYAVLQVERRSSDDLDLIKKQYRRLAFLLHPDKNKFAFADVAFRIVAEAWAVISDPGKKLIFDNELNLFSKVDLVAMKNQRGQQQQNHHQQSQNQVRREQEDQQQKLPVRRSSPWAAAAERGSSSGGGGEETRQGNFWTACPYCYNLYEYPKAFVDTCLRCQNCQRAFHAASLPSLPPFVPGKEAYYCCWGFFPMTFMVANGEGGKKAGVPNWMPASAPAPATVVQDDGDGFVDVPPVNAAPVVTRTGTGTKKRGRPRKNVQVL</sequence>
<keyword evidence="4" id="KW-1185">Reference proteome</keyword>
<evidence type="ECO:0000313" key="4">
    <source>
        <dbReference type="Proteomes" id="UP000241394"/>
    </source>
</evidence>
<accession>A0A2R6R2X3</accession>
<proteinExistence type="predicted"/>
<dbReference type="InterPro" id="IPR036869">
    <property type="entry name" value="J_dom_sf"/>
</dbReference>
<name>A0A2R6R2X3_ACTCC</name>
<feature type="region of interest" description="Disordered" evidence="1">
    <location>
        <begin position="311"/>
        <end position="332"/>
    </location>
</feature>
<protein>
    <submittedName>
        <fullName evidence="3">DnaJ protein like</fullName>
    </submittedName>
</protein>
<feature type="compositionally biased region" description="Low complexity" evidence="1">
    <location>
        <begin position="151"/>
        <end position="163"/>
    </location>
</feature>
<dbReference type="Pfam" id="PF00226">
    <property type="entry name" value="DnaJ"/>
    <property type="match status" value="1"/>
</dbReference>
<dbReference type="PANTHER" id="PTHR45496">
    <property type="entry name" value="CHAPERONE DNAJ-DOMAIN SUPERFAMILY PROTEIN"/>
    <property type="match status" value="1"/>
</dbReference>
<dbReference type="PANTHER" id="PTHR45496:SF1">
    <property type="entry name" value="CHAPERONE DNAJ-DOMAIN SUPERFAMILY PROTEIN"/>
    <property type="match status" value="1"/>
</dbReference>
<dbReference type="Proteomes" id="UP000241394">
    <property type="component" value="Chromosome LG10"/>
</dbReference>
<dbReference type="PROSITE" id="PS50076">
    <property type="entry name" value="DNAJ_2"/>
    <property type="match status" value="1"/>
</dbReference>
<dbReference type="AlphaFoldDB" id="A0A2R6R2X3"/>
<reference evidence="3 4" key="1">
    <citation type="submission" date="2017-07" db="EMBL/GenBank/DDBJ databases">
        <title>An improved, manually edited Actinidia chinensis var. chinensis (kiwifruit) genome highlights the challenges associated with draft genomes and gene prediction in plants.</title>
        <authorList>
            <person name="Pilkington S."/>
            <person name="Crowhurst R."/>
            <person name="Hilario E."/>
            <person name="Nardozza S."/>
            <person name="Fraser L."/>
            <person name="Peng Y."/>
            <person name="Gunaseelan K."/>
            <person name="Simpson R."/>
            <person name="Tahir J."/>
            <person name="Deroles S."/>
            <person name="Templeton K."/>
            <person name="Luo Z."/>
            <person name="Davy M."/>
            <person name="Cheng C."/>
            <person name="Mcneilage M."/>
            <person name="Scaglione D."/>
            <person name="Liu Y."/>
            <person name="Zhang Q."/>
            <person name="Datson P."/>
            <person name="De Silva N."/>
            <person name="Gardiner S."/>
            <person name="Bassett H."/>
            <person name="Chagne D."/>
            <person name="Mccallum J."/>
            <person name="Dzierzon H."/>
            <person name="Deng C."/>
            <person name="Wang Y.-Y."/>
            <person name="Barron N."/>
            <person name="Manako K."/>
            <person name="Bowen J."/>
            <person name="Foster T."/>
            <person name="Erridge Z."/>
            <person name="Tiffin H."/>
            <person name="Waite C."/>
            <person name="Davies K."/>
            <person name="Grierson E."/>
            <person name="Laing W."/>
            <person name="Kirk R."/>
            <person name="Chen X."/>
            <person name="Wood M."/>
            <person name="Montefiori M."/>
            <person name="Brummell D."/>
            <person name="Schwinn K."/>
            <person name="Catanach A."/>
            <person name="Fullerton C."/>
            <person name="Li D."/>
            <person name="Meiyalaghan S."/>
            <person name="Nieuwenhuizen N."/>
            <person name="Read N."/>
            <person name="Prakash R."/>
            <person name="Hunter D."/>
            <person name="Zhang H."/>
            <person name="Mckenzie M."/>
            <person name="Knabel M."/>
            <person name="Harris A."/>
            <person name="Allan A."/>
            <person name="Chen A."/>
            <person name="Janssen B."/>
            <person name="Plunkett B."/>
            <person name="Dwamena C."/>
            <person name="Voogd C."/>
            <person name="Leif D."/>
            <person name="Lafferty D."/>
            <person name="Souleyre E."/>
            <person name="Varkonyi-Gasic E."/>
            <person name="Gambi F."/>
            <person name="Hanley J."/>
            <person name="Yao J.-L."/>
            <person name="Cheung J."/>
            <person name="David K."/>
            <person name="Warren B."/>
            <person name="Marsh K."/>
            <person name="Snowden K."/>
            <person name="Lin-Wang K."/>
            <person name="Brian L."/>
            <person name="Martinez-Sanchez M."/>
            <person name="Wang M."/>
            <person name="Ileperuma N."/>
            <person name="Macnee N."/>
            <person name="Campin R."/>
            <person name="Mcatee P."/>
            <person name="Drummond R."/>
            <person name="Espley R."/>
            <person name="Ireland H."/>
            <person name="Wu R."/>
            <person name="Atkinson R."/>
            <person name="Karunairetnam S."/>
            <person name="Bulley S."/>
            <person name="Chunkath S."/>
            <person name="Hanley Z."/>
            <person name="Storey R."/>
            <person name="Thrimawithana A."/>
            <person name="Thomson S."/>
            <person name="David C."/>
            <person name="Testolin R."/>
        </authorList>
    </citation>
    <scope>NUCLEOTIDE SEQUENCE [LARGE SCALE GENOMIC DNA]</scope>
    <source>
        <strain evidence="4">cv. Red5</strain>
        <tissue evidence="3">Young leaf</tissue>
    </source>
</reference>
<dbReference type="OMA" id="QEAYYCN"/>
<dbReference type="InterPro" id="IPR053052">
    <property type="entry name" value="Imprinting_Balance_Reg"/>
</dbReference>
<dbReference type="Gene3D" id="1.10.287.110">
    <property type="entry name" value="DnaJ domain"/>
    <property type="match status" value="1"/>
</dbReference>